<dbReference type="OrthoDB" id="6169313at2"/>
<reference evidence="9 10" key="1">
    <citation type="submission" date="2016-10" db="EMBL/GenBank/DDBJ databases">
        <authorList>
            <person name="Varghese N."/>
            <person name="Submissions S."/>
        </authorList>
    </citation>
    <scope>NUCLEOTIDE SEQUENCE [LARGE SCALE GENOMIC DNA]</scope>
    <source>
        <strain evidence="9 10">DSM 21822</strain>
    </source>
</reference>
<keyword evidence="5 7" id="KW-0071">Autoinducer synthesis</keyword>
<dbReference type="InterPro" id="IPR001690">
    <property type="entry name" value="Autoind_synthase"/>
</dbReference>
<evidence type="ECO:0000256" key="2">
    <source>
        <dbReference type="ARBA" id="ARBA00022654"/>
    </source>
</evidence>
<keyword evidence="3 8" id="KW-0808">Transferase</keyword>
<keyword evidence="10" id="KW-1185">Reference proteome</keyword>
<dbReference type="GO" id="GO:0009372">
    <property type="term" value="P:quorum sensing"/>
    <property type="evidence" value="ECO:0007669"/>
    <property type="project" value="UniProtKB-UniRule"/>
</dbReference>
<dbReference type="SUPFAM" id="SSF55729">
    <property type="entry name" value="Acyl-CoA N-acyltransferases (Nat)"/>
    <property type="match status" value="1"/>
</dbReference>
<dbReference type="InterPro" id="IPR016181">
    <property type="entry name" value="Acyl_CoA_acyltransferase"/>
</dbReference>
<dbReference type="Pfam" id="PF00765">
    <property type="entry name" value="Autoind_synth"/>
    <property type="match status" value="1"/>
</dbReference>
<evidence type="ECO:0000313" key="9">
    <source>
        <dbReference type="EMBL" id="SFL14699.1"/>
    </source>
</evidence>
<comment type="similarity">
    <text evidence="7 8">Belongs to the autoinducer synthase family.</text>
</comment>
<evidence type="ECO:0000256" key="1">
    <source>
        <dbReference type="ARBA" id="ARBA00012340"/>
    </source>
</evidence>
<dbReference type="Gene3D" id="3.40.630.30">
    <property type="match status" value="1"/>
</dbReference>
<evidence type="ECO:0000256" key="5">
    <source>
        <dbReference type="ARBA" id="ARBA00022929"/>
    </source>
</evidence>
<evidence type="ECO:0000256" key="6">
    <source>
        <dbReference type="ARBA" id="ARBA00048576"/>
    </source>
</evidence>
<sequence>MMQLIAPDWYGDFADELHAMHRLRYRVFKKRLDWDVRTNGGYEIDSFDALKPHYLILRGSDGRVDGCVRLLPSKGPTMLRDTFPVLLDGQPAPEEPSVWESSRFALDLPPSASKGGGGIAVGTYELFAGMIEFGLSRRLSRIVAVTDLRMERILRRAGWPLARIGEPHTIGTTRAVAGYLEVSNETLDAVRLNGGFHGPVLWAPVACTAA</sequence>
<evidence type="ECO:0000256" key="8">
    <source>
        <dbReference type="RuleBase" id="RU361135"/>
    </source>
</evidence>
<gene>
    <name evidence="9" type="ORF">SAMN04488498_14012</name>
</gene>
<evidence type="ECO:0000256" key="3">
    <source>
        <dbReference type="ARBA" id="ARBA00022679"/>
    </source>
</evidence>
<dbReference type="GO" id="GO:0007165">
    <property type="term" value="P:signal transduction"/>
    <property type="evidence" value="ECO:0007669"/>
    <property type="project" value="TreeGrafter"/>
</dbReference>
<proteinExistence type="inferred from homology"/>
<keyword evidence="2 7" id="KW-0673">Quorum sensing</keyword>
<dbReference type="EC" id="2.3.1.184" evidence="1 8"/>
<dbReference type="InterPro" id="IPR018311">
    <property type="entry name" value="Autoind_synth_CS"/>
</dbReference>
<keyword evidence="4 8" id="KW-0949">S-adenosyl-L-methionine</keyword>
<evidence type="ECO:0000256" key="4">
    <source>
        <dbReference type="ARBA" id="ARBA00022691"/>
    </source>
</evidence>
<dbReference type="RefSeq" id="WP_149764123.1">
    <property type="nucleotide sequence ID" value="NZ_BSPE01000052.1"/>
</dbReference>
<name>A0A1I4FAY0_9HYPH</name>
<dbReference type="PROSITE" id="PS51187">
    <property type="entry name" value="AUTOINDUCER_SYNTH_2"/>
    <property type="match status" value="1"/>
</dbReference>
<dbReference type="PANTHER" id="PTHR39322:SF1">
    <property type="entry name" value="ISOVALERYL-HOMOSERINE LACTONE SYNTHASE"/>
    <property type="match status" value="1"/>
</dbReference>
<dbReference type="PROSITE" id="PS00949">
    <property type="entry name" value="AUTOINDUCER_SYNTH_1"/>
    <property type="match status" value="1"/>
</dbReference>
<accession>A0A1I4FAY0</accession>
<protein>
    <recommendedName>
        <fullName evidence="1 8">Acyl-homoserine-lactone synthase</fullName>
        <ecNumber evidence="1 8">2.3.1.184</ecNumber>
    </recommendedName>
    <alternativeName>
        <fullName evidence="8">Autoinducer synthesis protein</fullName>
    </alternativeName>
</protein>
<evidence type="ECO:0000313" key="10">
    <source>
        <dbReference type="Proteomes" id="UP000323300"/>
    </source>
</evidence>
<dbReference type="EMBL" id="FOSL01000040">
    <property type="protein sequence ID" value="SFL14699.1"/>
    <property type="molecule type" value="Genomic_DNA"/>
</dbReference>
<dbReference type="PANTHER" id="PTHR39322">
    <property type="entry name" value="ACYL-HOMOSERINE-LACTONE SYNTHASE"/>
    <property type="match status" value="1"/>
</dbReference>
<evidence type="ECO:0000256" key="7">
    <source>
        <dbReference type="PROSITE-ProRule" id="PRU00533"/>
    </source>
</evidence>
<dbReference type="GO" id="GO:0061579">
    <property type="term" value="F:N-acyl homoserine lactone synthase activity"/>
    <property type="evidence" value="ECO:0007669"/>
    <property type="project" value="UniProtKB-UniRule"/>
</dbReference>
<comment type="catalytic activity">
    <reaction evidence="6 8">
        <text>a fatty acyl-[ACP] + S-adenosyl-L-methionine = an N-acyl-L-homoserine lactone + S-methyl-5'-thioadenosine + holo-[ACP] + H(+)</text>
        <dbReference type="Rhea" id="RHEA:10096"/>
        <dbReference type="Rhea" id="RHEA-COMP:9685"/>
        <dbReference type="Rhea" id="RHEA-COMP:14125"/>
        <dbReference type="ChEBI" id="CHEBI:15378"/>
        <dbReference type="ChEBI" id="CHEBI:17509"/>
        <dbReference type="ChEBI" id="CHEBI:55474"/>
        <dbReference type="ChEBI" id="CHEBI:59789"/>
        <dbReference type="ChEBI" id="CHEBI:64479"/>
        <dbReference type="ChEBI" id="CHEBI:138651"/>
        <dbReference type="EC" id="2.3.1.184"/>
    </reaction>
</comment>
<dbReference type="PRINTS" id="PR01549">
    <property type="entry name" value="AUTOINDCRSYN"/>
</dbReference>
<dbReference type="AlphaFoldDB" id="A0A1I4FAY0"/>
<dbReference type="Proteomes" id="UP000323300">
    <property type="component" value="Unassembled WGS sequence"/>
</dbReference>
<organism evidence="9 10">
    <name type="scientific">Neomesorhizobium albiziae</name>
    <dbReference type="NCBI Taxonomy" id="335020"/>
    <lineage>
        <taxon>Bacteria</taxon>
        <taxon>Pseudomonadati</taxon>
        <taxon>Pseudomonadota</taxon>
        <taxon>Alphaproteobacteria</taxon>
        <taxon>Hyphomicrobiales</taxon>
        <taxon>Phyllobacteriaceae</taxon>
        <taxon>Neomesorhizobium</taxon>
    </lineage>
</organism>